<comment type="catalytic activity">
    <reaction evidence="1">
        <text>Hydrolysis of terminal non-reducing beta-D-galactose residues in beta-D-galactosides.</text>
        <dbReference type="EC" id="3.2.1.23"/>
    </reaction>
</comment>
<feature type="domain" description="Glycoside hydrolase family 2 immunoglobulin-like beta-sandwich" evidence="8">
    <location>
        <begin position="211"/>
        <end position="304"/>
    </location>
</feature>
<dbReference type="InterPro" id="IPR006101">
    <property type="entry name" value="Glyco_hydro_2"/>
</dbReference>
<dbReference type="InterPro" id="IPR050347">
    <property type="entry name" value="Bact_Beta-galactosidase"/>
</dbReference>
<dbReference type="Proteomes" id="UP000175989">
    <property type="component" value="Unassembled WGS sequence"/>
</dbReference>
<dbReference type="InterPro" id="IPR014718">
    <property type="entry name" value="GH-type_carb-bd"/>
</dbReference>
<feature type="region of interest" description="Disordered" evidence="6">
    <location>
        <begin position="681"/>
        <end position="712"/>
    </location>
</feature>
<sequence length="1104" mass="118928">MDPVVTMFARLPMPMPMPMLLALLACVATTGHAAVPVTEQRYLSGQGPATAVPWDFKVSDGRRAGAWSTIPVPSNWELQGYGGYDYGEGAKRHNEQGQYRVKFAVPPAWRGRTIRLVFEGVMTEATVRVNGRPAGPPHIGGFYRFGYDITKLVKLSADADNLLEVDVNKAASDAVSEKAERAGDYWVFGGIFRPVWLEAAPVQAIAAVAIDARADGSLSAHVNLSHPLPGATVDGQVFDAGGKAVGPVFRAVLPDSASAGVTLRATLAAPRLWSAETPNLYTLRLTLRRGGKALHTQSTRFGFRTFEVRQGDGLYLNGRKIVIKGVNRHSFRPATGRALDRADHYADARLIKSMNMNTARMSHYPPDPAFLEAADELGLYVIDELSGWQAAHGTAIGRKLVAQMVPRDVNHPSILFWANGNEGGFNTDLDAEFGKHDPQQRPVIHPWAIFNGLDTKHYPNWNLVNERLRGPNLFMPTEFMHALYDGGGGASLQDYWDAMMASPMGAGGVIWALVDEGVVRTDQAKRIDPYGTYGPDGIVGPHHEKEGSYYAVKDIWSPVKLGAARFDAGFDGTLPVHNRYDFVGLDQVRFDWRLLRFASPDDGSTKPRELARGAGSASGVAARSDGKLDLHLPAGWRQRDADALEVTATGADGQQIWTRTYPARDLSQRLSARFAEPARLAHAASRQTDSANSAAPTTVTAAAPSSAAPTVSTTGDTVRLAAGPVSAIFDAATGQLRTLQHGSRVSALTNGPRLAYARPLAAADTEVAWLPLAVDTANHAGGNGGIPAGATVHRLATPQTASVIEVVPAFGKGAAYARFRIEISADGANWKTVFDSTRRKSDGNAYRIPPQPVLAVRITNATDQHGQKLALNSVRLGHAARRFPLLGAANSASASAAGISSGTSTGTGANADGKPVAWIEASQSGGLDRVRWTMAANGDLTLDYSYRLDGAVQYHGITFDHPEAALRSTRWLGEGPYRVWKNRLQGTWLGVHEVVQFDQQPGERFRYPESQGFFACVRWARFDTATGRLHINSNDNKAEGYLRVGTPRISHANTTVEFPAGDLSWLHAIPAIGEKFTPTEALGPAAAWPMANGGYEGSLTLRFD</sequence>
<dbReference type="Pfam" id="PF02837">
    <property type="entry name" value="Glyco_hydro_2_N"/>
    <property type="match status" value="1"/>
</dbReference>
<dbReference type="InterPro" id="IPR017853">
    <property type="entry name" value="GH"/>
</dbReference>
<dbReference type="EC" id="3.2.1.23" evidence="3"/>
<evidence type="ECO:0000256" key="6">
    <source>
        <dbReference type="SAM" id="MobiDB-lite"/>
    </source>
</evidence>
<dbReference type="Pfam" id="PF00703">
    <property type="entry name" value="Glyco_hydro_2"/>
    <property type="match status" value="1"/>
</dbReference>
<dbReference type="Gene3D" id="2.60.40.10">
    <property type="entry name" value="Immunoglobulins"/>
    <property type="match status" value="1"/>
</dbReference>
<organism evidence="11 12">
    <name type="scientific">Duganella phyllosphaerae</name>
    <dbReference type="NCBI Taxonomy" id="762836"/>
    <lineage>
        <taxon>Bacteria</taxon>
        <taxon>Pseudomonadati</taxon>
        <taxon>Pseudomonadota</taxon>
        <taxon>Betaproteobacteria</taxon>
        <taxon>Burkholderiales</taxon>
        <taxon>Oxalobacteraceae</taxon>
        <taxon>Telluria group</taxon>
        <taxon>Duganella</taxon>
    </lineage>
</organism>
<dbReference type="PANTHER" id="PTHR46323:SF2">
    <property type="entry name" value="BETA-GALACTOSIDASE"/>
    <property type="match status" value="1"/>
</dbReference>
<dbReference type="Gene3D" id="2.60.120.260">
    <property type="entry name" value="Galactose-binding domain-like"/>
    <property type="match status" value="2"/>
</dbReference>
<dbReference type="InterPro" id="IPR006102">
    <property type="entry name" value="Ig-like_GH2"/>
</dbReference>
<dbReference type="InterPro" id="IPR008979">
    <property type="entry name" value="Galactose-bd-like_sf"/>
</dbReference>
<evidence type="ECO:0000259" key="10">
    <source>
        <dbReference type="Pfam" id="PF02837"/>
    </source>
</evidence>
<feature type="chain" id="PRO_5009208063" description="beta-galactosidase" evidence="7">
    <location>
        <begin position="34"/>
        <end position="1104"/>
    </location>
</feature>
<comment type="similarity">
    <text evidence="2">Belongs to the glycosyl hydrolase 2 family.</text>
</comment>
<dbReference type="GO" id="GO:0009341">
    <property type="term" value="C:beta-galactosidase complex"/>
    <property type="evidence" value="ECO:0007669"/>
    <property type="project" value="TreeGrafter"/>
</dbReference>
<feature type="compositionally biased region" description="Low complexity" evidence="6">
    <location>
        <begin position="690"/>
        <end position="712"/>
    </location>
</feature>
<dbReference type="GO" id="GO:0005990">
    <property type="term" value="P:lactose catabolic process"/>
    <property type="evidence" value="ECO:0007669"/>
    <property type="project" value="TreeGrafter"/>
</dbReference>
<proteinExistence type="inferred from homology"/>
<accession>A0A1E7WZR6</accession>
<evidence type="ECO:0000313" key="12">
    <source>
        <dbReference type="Proteomes" id="UP000175989"/>
    </source>
</evidence>
<dbReference type="SUPFAM" id="SSF74650">
    <property type="entry name" value="Galactose mutarotase-like"/>
    <property type="match status" value="1"/>
</dbReference>
<keyword evidence="4 11" id="KW-0378">Hydrolase</keyword>
<evidence type="ECO:0000256" key="7">
    <source>
        <dbReference type="SAM" id="SignalP"/>
    </source>
</evidence>
<gene>
    <name evidence="11" type="primary">lacZ_2</name>
    <name evidence="11" type="ORF">DUPY_15490</name>
</gene>
<dbReference type="SUPFAM" id="SSF49785">
    <property type="entry name" value="Galactose-binding domain-like"/>
    <property type="match status" value="1"/>
</dbReference>
<name>A0A1E7WZR6_9BURK</name>
<feature type="domain" description="Glycoside hydrolase family 2 catalytic" evidence="9">
    <location>
        <begin position="308"/>
        <end position="524"/>
    </location>
</feature>
<dbReference type="Pfam" id="PF02836">
    <property type="entry name" value="Glyco_hydro_2_C"/>
    <property type="match status" value="1"/>
</dbReference>
<evidence type="ECO:0000256" key="3">
    <source>
        <dbReference type="ARBA" id="ARBA00012756"/>
    </source>
</evidence>
<dbReference type="AlphaFoldDB" id="A0A1E7WZR6"/>
<dbReference type="PANTHER" id="PTHR46323">
    <property type="entry name" value="BETA-GALACTOSIDASE"/>
    <property type="match status" value="1"/>
</dbReference>
<keyword evidence="7" id="KW-0732">Signal</keyword>
<evidence type="ECO:0000259" key="8">
    <source>
        <dbReference type="Pfam" id="PF00703"/>
    </source>
</evidence>
<dbReference type="InterPro" id="IPR011013">
    <property type="entry name" value="Gal_mutarotase_sf_dom"/>
</dbReference>
<evidence type="ECO:0000256" key="5">
    <source>
        <dbReference type="ARBA" id="ARBA00023295"/>
    </source>
</evidence>
<keyword evidence="12" id="KW-1185">Reference proteome</keyword>
<dbReference type="PRINTS" id="PR00132">
    <property type="entry name" value="GLHYDRLASE2"/>
</dbReference>
<comment type="caution">
    <text evidence="11">The sequence shown here is derived from an EMBL/GenBank/DDBJ whole genome shotgun (WGS) entry which is preliminary data.</text>
</comment>
<feature type="signal peptide" evidence="7">
    <location>
        <begin position="1"/>
        <end position="33"/>
    </location>
</feature>
<dbReference type="RefSeq" id="WP_229255277.1">
    <property type="nucleotide sequence ID" value="NZ_LROM01000066.1"/>
</dbReference>
<dbReference type="PATRIC" id="fig|762836.4.peg.1617"/>
<evidence type="ECO:0000256" key="2">
    <source>
        <dbReference type="ARBA" id="ARBA00007401"/>
    </source>
</evidence>
<dbReference type="InterPro" id="IPR013783">
    <property type="entry name" value="Ig-like_fold"/>
</dbReference>
<feature type="domain" description="Glycosyl hydrolases family 2 sugar binding" evidence="10">
    <location>
        <begin position="68"/>
        <end position="201"/>
    </location>
</feature>
<dbReference type="Gene3D" id="3.20.20.80">
    <property type="entry name" value="Glycosidases"/>
    <property type="match status" value="1"/>
</dbReference>
<dbReference type="SUPFAM" id="SSF51445">
    <property type="entry name" value="(Trans)glycosidases"/>
    <property type="match status" value="1"/>
</dbReference>
<dbReference type="GO" id="GO:0030246">
    <property type="term" value="F:carbohydrate binding"/>
    <property type="evidence" value="ECO:0007669"/>
    <property type="project" value="InterPro"/>
</dbReference>
<evidence type="ECO:0000256" key="4">
    <source>
        <dbReference type="ARBA" id="ARBA00022801"/>
    </source>
</evidence>
<evidence type="ECO:0000259" key="9">
    <source>
        <dbReference type="Pfam" id="PF02836"/>
    </source>
</evidence>
<evidence type="ECO:0000313" key="11">
    <source>
        <dbReference type="EMBL" id="OFA05435.1"/>
    </source>
</evidence>
<dbReference type="InterPro" id="IPR036156">
    <property type="entry name" value="Beta-gal/glucu_dom_sf"/>
</dbReference>
<reference evidence="12" key="1">
    <citation type="journal article" date="2016" name="Front. Microbiol.">
        <title>Molecular Keys to the Janthinobacterium and Duganella spp. Interaction with the Plant Pathogen Fusarium graminearum.</title>
        <authorList>
            <person name="Haack F.S."/>
            <person name="Poehlein A."/>
            <person name="Kroger C."/>
            <person name="Voigt C.A."/>
            <person name="Piepenbring M."/>
            <person name="Bode H.B."/>
            <person name="Daniel R."/>
            <person name="Schafer W."/>
            <person name="Streit W.R."/>
        </authorList>
    </citation>
    <scope>NUCLEOTIDE SEQUENCE [LARGE SCALE GENOMIC DNA]</scope>
    <source>
        <strain evidence="12">T54</strain>
    </source>
</reference>
<protein>
    <recommendedName>
        <fullName evidence="3">beta-galactosidase</fullName>
        <ecNumber evidence="3">3.2.1.23</ecNumber>
    </recommendedName>
</protein>
<evidence type="ECO:0000256" key="1">
    <source>
        <dbReference type="ARBA" id="ARBA00001412"/>
    </source>
</evidence>
<dbReference type="InterPro" id="IPR006103">
    <property type="entry name" value="Glyco_hydro_2_cat"/>
</dbReference>
<dbReference type="SUPFAM" id="SSF49303">
    <property type="entry name" value="beta-Galactosidase/glucuronidase domain"/>
    <property type="match status" value="1"/>
</dbReference>
<dbReference type="InterPro" id="IPR006104">
    <property type="entry name" value="Glyco_hydro_2_N"/>
</dbReference>
<dbReference type="Gene3D" id="2.70.98.10">
    <property type="match status" value="1"/>
</dbReference>
<dbReference type="EMBL" id="LROM01000066">
    <property type="protein sequence ID" value="OFA05435.1"/>
    <property type="molecule type" value="Genomic_DNA"/>
</dbReference>
<keyword evidence="5 11" id="KW-0326">Glycosidase</keyword>
<dbReference type="GO" id="GO:0004565">
    <property type="term" value="F:beta-galactosidase activity"/>
    <property type="evidence" value="ECO:0007669"/>
    <property type="project" value="UniProtKB-EC"/>
</dbReference>